<evidence type="ECO:0000256" key="1">
    <source>
        <dbReference type="SAM" id="MobiDB-lite"/>
    </source>
</evidence>
<dbReference type="OrthoDB" id="1738616at2759"/>
<evidence type="ECO:0000313" key="3">
    <source>
        <dbReference type="Proteomes" id="UP000516437"/>
    </source>
</evidence>
<feature type="region of interest" description="Disordered" evidence="1">
    <location>
        <begin position="1"/>
        <end position="95"/>
    </location>
</feature>
<protein>
    <submittedName>
        <fullName evidence="2">Uncharacterized protein</fullName>
    </submittedName>
</protein>
<feature type="compositionally biased region" description="Polar residues" evidence="1">
    <location>
        <begin position="1"/>
        <end position="10"/>
    </location>
</feature>
<feature type="compositionally biased region" description="Basic residues" evidence="1">
    <location>
        <begin position="84"/>
        <end position="95"/>
    </location>
</feature>
<dbReference type="AlphaFoldDB" id="A0A6A1UP85"/>
<keyword evidence="3" id="KW-1185">Reference proteome</keyword>
<dbReference type="EMBL" id="RXIC02000046">
    <property type="protein sequence ID" value="KAB1201638.1"/>
    <property type="molecule type" value="Genomic_DNA"/>
</dbReference>
<organism evidence="2 3">
    <name type="scientific">Morella rubra</name>
    <name type="common">Chinese bayberry</name>
    <dbReference type="NCBI Taxonomy" id="262757"/>
    <lineage>
        <taxon>Eukaryota</taxon>
        <taxon>Viridiplantae</taxon>
        <taxon>Streptophyta</taxon>
        <taxon>Embryophyta</taxon>
        <taxon>Tracheophyta</taxon>
        <taxon>Spermatophyta</taxon>
        <taxon>Magnoliopsida</taxon>
        <taxon>eudicotyledons</taxon>
        <taxon>Gunneridae</taxon>
        <taxon>Pentapetalae</taxon>
        <taxon>rosids</taxon>
        <taxon>fabids</taxon>
        <taxon>Fagales</taxon>
        <taxon>Myricaceae</taxon>
        <taxon>Morella</taxon>
    </lineage>
</organism>
<proteinExistence type="predicted"/>
<sequence>MASDASSGPSHQGHPCGSGKYGHGPADFGYDGEENDNKYRLGGKANKQQKDKENQRAPQRIKKEKEEKVFEADKTTAPGQSGSKVRKNMWRGKGK</sequence>
<comment type="caution">
    <text evidence="2">The sequence shown here is derived from an EMBL/GenBank/DDBJ whole genome shotgun (WGS) entry which is preliminary data.</text>
</comment>
<evidence type="ECO:0000313" key="2">
    <source>
        <dbReference type="EMBL" id="KAB1201638.1"/>
    </source>
</evidence>
<reference evidence="2 3" key="1">
    <citation type="journal article" date="2019" name="Plant Biotechnol. J.">
        <title>The red bayberry genome and genetic basis of sex determination.</title>
        <authorList>
            <person name="Jia H.M."/>
            <person name="Jia H.J."/>
            <person name="Cai Q.L."/>
            <person name="Wang Y."/>
            <person name="Zhao H.B."/>
            <person name="Yang W.F."/>
            <person name="Wang G.Y."/>
            <person name="Li Y.H."/>
            <person name="Zhan D.L."/>
            <person name="Shen Y.T."/>
            <person name="Niu Q.F."/>
            <person name="Chang L."/>
            <person name="Qiu J."/>
            <person name="Zhao L."/>
            <person name="Xie H.B."/>
            <person name="Fu W.Y."/>
            <person name="Jin J."/>
            <person name="Li X.W."/>
            <person name="Jiao Y."/>
            <person name="Zhou C.C."/>
            <person name="Tu T."/>
            <person name="Chai C.Y."/>
            <person name="Gao J.L."/>
            <person name="Fan L.J."/>
            <person name="van de Weg E."/>
            <person name="Wang J.Y."/>
            <person name="Gao Z.S."/>
        </authorList>
    </citation>
    <scope>NUCLEOTIDE SEQUENCE [LARGE SCALE GENOMIC DNA]</scope>
    <source>
        <tissue evidence="2">Leaves</tissue>
    </source>
</reference>
<name>A0A6A1UP85_9ROSI</name>
<accession>A0A6A1UP85</accession>
<gene>
    <name evidence="2" type="ORF">CJ030_MR0G002166</name>
</gene>
<feature type="compositionally biased region" description="Basic and acidic residues" evidence="1">
    <location>
        <begin position="48"/>
        <end position="74"/>
    </location>
</feature>
<dbReference type="Proteomes" id="UP000516437">
    <property type="component" value="Unassembled WGS sequence"/>
</dbReference>